<organism evidence="1 2">
    <name type="scientific">Bacillus shihchuchen</name>
    <dbReference type="NCBI Taxonomy" id="3036942"/>
    <lineage>
        <taxon>Bacteria</taxon>
        <taxon>Bacillati</taxon>
        <taxon>Bacillota</taxon>
        <taxon>Bacilli</taxon>
        <taxon>Bacillales</taxon>
        <taxon>Bacillaceae</taxon>
        <taxon>Bacillus</taxon>
        <taxon>Bacillus cereus group</taxon>
    </lineage>
</organism>
<dbReference type="EMBL" id="JASWHZ010000002">
    <property type="protein sequence ID" value="MDL2419466.1"/>
    <property type="molecule type" value="Genomic_DNA"/>
</dbReference>
<evidence type="ECO:0000313" key="1">
    <source>
        <dbReference type="EMBL" id="MDL2419466.1"/>
    </source>
</evidence>
<geneLocation type="plasmid" evidence="1">
    <name>pBS01</name>
</geneLocation>
<proteinExistence type="predicted"/>
<keyword evidence="2" id="KW-1185">Reference proteome</keyword>
<dbReference type="Proteomes" id="UP001229716">
    <property type="component" value="Unassembled WGS sequence"/>
</dbReference>
<keyword evidence="1" id="KW-0614">Plasmid</keyword>
<name>A0ABT7KZA3_9BACI</name>
<accession>A0ABT7KZA3</accession>
<comment type="caution">
    <text evidence="1">The sequence shown here is derived from an EMBL/GenBank/DDBJ whole genome shotgun (WGS) entry which is preliminary data.</text>
</comment>
<reference evidence="1 2" key="1">
    <citation type="journal article" date="2023" name="Int. J. Mol. Sci.">
        <title>Pathogenicity and Genomic Characterization of a Novel Genospecies, Bacillus shihchuchen, of the Bacillus cereus Group Isolated from Chinese Softshell Turtle (Pelodiscus sinensis).</title>
        <authorList>
            <person name="Cheng L.W."/>
            <person name="Byadgi O.V."/>
            <person name="Tsai C.E."/>
            <person name="Wang P.C."/>
            <person name="Chen S.C."/>
        </authorList>
    </citation>
    <scope>NUCLEOTIDE SEQUENCE [LARGE SCALE GENOMIC DNA]</scope>
    <source>
        <strain evidence="1 2">QF108-045</strain>
    </source>
</reference>
<gene>
    <name evidence="1" type="ORF">P6F46_28560</name>
</gene>
<evidence type="ECO:0000313" key="2">
    <source>
        <dbReference type="Proteomes" id="UP001229716"/>
    </source>
</evidence>
<sequence>MGKVSDYLKTEFLYLDPDEVLRQNPNVLLGVSHETATLLKKLNINSVFDLALSNIFDNAEKLLKSSENPHDVLRRFGSAPSDIIDVKSGTISLPNLPSKSISILKGIGENLAKEIEDIMDIKTLRDFALWPPYHSAKNLLRRYMFLMSFIHTIQNHHPN</sequence>
<protein>
    <submittedName>
        <fullName evidence="1">Uncharacterized protein</fullName>
    </submittedName>
</protein>